<evidence type="ECO:0000313" key="4">
    <source>
        <dbReference type="EMBL" id="OTO05793.1"/>
    </source>
</evidence>
<evidence type="ECO:0000256" key="1">
    <source>
        <dbReference type="ARBA" id="ARBA00022801"/>
    </source>
</evidence>
<dbReference type="NCBIfam" id="NF002205">
    <property type="entry name" value="PRK01096.1"/>
    <property type="match status" value="1"/>
</dbReference>
<dbReference type="Pfam" id="PF01966">
    <property type="entry name" value="HD"/>
    <property type="match status" value="1"/>
</dbReference>
<dbReference type="AlphaFoldDB" id="A0A242C6A8"/>
<organism evidence="4">
    <name type="scientific">Candidatus Enterococcus mansonii</name>
    <dbReference type="NCBI Taxonomy" id="1834181"/>
    <lineage>
        <taxon>Bacteria</taxon>
        <taxon>Bacillati</taxon>
        <taxon>Bacillota</taxon>
        <taxon>Bacilli</taxon>
        <taxon>Lactobacillales</taxon>
        <taxon>Enterococcaceae</taxon>
        <taxon>Enterococcus</taxon>
    </lineage>
</organism>
<dbReference type="CDD" id="cd00077">
    <property type="entry name" value="HDc"/>
    <property type="match status" value="1"/>
</dbReference>
<reference evidence="4" key="1">
    <citation type="submission" date="2017-05" db="EMBL/GenBank/DDBJ databases">
        <title>The Genome Sequence of Enterococcus sp. 4G2_DIV0659.</title>
        <authorList>
            <consortium name="The Broad Institute Genomics Platform"/>
            <consortium name="The Broad Institute Genomic Center for Infectious Diseases"/>
            <person name="Earl A."/>
            <person name="Manson A."/>
            <person name="Schwartman J."/>
            <person name="Gilmore M."/>
            <person name="Abouelleil A."/>
            <person name="Cao P."/>
            <person name="Chapman S."/>
            <person name="Cusick C."/>
            <person name="Shea T."/>
            <person name="Young S."/>
            <person name="Neafsey D."/>
            <person name="Nusbaum C."/>
            <person name="Birren B."/>
        </authorList>
    </citation>
    <scope>NUCLEOTIDE SEQUENCE [LARGE SCALE GENOMIC DNA]</scope>
    <source>
        <strain evidence="4">4G2_DIV0659</strain>
    </source>
</reference>
<sequence>MMQWNRLVGTFRISSKSDKVWPNDKLSHKNYLLELSVAFNSDYRRVIKSDSFRRLQDKTQVFPLERNDFVRTRLTHSLEVAMHTRDLLIGVISKLNKKGIKIDELNESFRLLETAALIHDIGNPPFGHFGEEAIRIWFSKKGSLLPCWHLFTEQQKEDFLRFEGNAQTIRLLTKLHNDNGSSETGMNLTASTLDAVIKYTARADQVDKKDLLTKKVGYFYSEETVFKNIKFVTGTTGNRHPLVFLLEAADDIAYTFSDIEDAYNYGLYSYRKLKAFIDEKTGTDKFLINDGSEPAAIQTFLRDTQKKVYQSASKTFVDHYDDIMSGTFRGEIINEECDEVNCFHALKEFSYKHIFQTKTILDQEVLGFNIINRLLDEFIPVVLKYDKEPMNKYEERLFNNLPKSAEELYKRETEGCSDSEKEYYRLKMAVDFVCNMTDGYAKKLHDTLFNS</sequence>
<dbReference type="SMART" id="SM00471">
    <property type="entry name" value="HDc"/>
    <property type="match status" value="1"/>
</dbReference>
<dbReference type="NCBIfam" id="TIGR01353">
    <property type="entry name" value="dGTP_triPase"/>
    <property type="match status" value="1"/>
</dbReference>
<dbReference type="InterPro" id="IPR027432">
    <property type="entry name" value="dGTP_triphosphohydrolase_C"/>
</dbReference>
<evidence type="ECO:0000313" key="5">
    <source>
        <dbReference type="Proteomes" id="UP000195139"/>
    </source>
</evidence>
<proteinExistence type="predicted"/>
<dbReference type="STRING" id="1834181.A5880_002968"/>
<dbReference type="InterPro" id="IPR023293">
    <property type="entry name" value="dGTP_triP_hydro_central_sf"/>
</dbReference>
<dbReference type="InterPro" id="IPR003607">
    <property type="entry name" value="HD/PDEase_dom"/>
</dbReference>
<gene>
    <name evidence="3" type="ORF">A5880_000691</name>
    <name evidence="4" type="ORF">A5880_002968</name>
</gene>
<dbReference type="SUPFAM" id="SSF109604">
    <property type="entry name" value="HD-domain/PDEase-like"/>
    <property type="match status" value="1"/>
</dbReference>
<dbReference type="InterPro" id="IPR050135">
    <property type="entry name" value="dGTPase-like"/>
</dbReference>
<dbReference type="Gene3D" id="1.10.3210.10">
    <property type="entry name" value="Hypothetical protein af1432"/>
    <property type="match status" value="1"/>
</dbReference>
<dbReference type="EMBL" id="NGLE01000004">
    <property type="protein sequence ID" value="OTO05793.1"/>
    <property type="molecule type" value="Genomic_DNA"/>
</dbReference>
<dbReference type="GO" id="GO:0008832">
    <property type="term" value="F:dGTPase activity"/>
    <property type="evidence" value="ECO:0007669"/>
    <property type="project" value="TreeGrafter"/>
</dbReference>
<dbReference type="GO" id="GO:0006203">
    <property type="term" value="P:dGTP catabolic process"/>
    <property type="evidence" value="ECO:0007669"/>
    <property type="project" value="TreeGrafter"/>
</dbReference>
<dbReference type="Proteomes" id="UP000195139">
    <property type="component" value="Unassembled WGS sequence"/>
</dbReference>
<dbReference type="RefSeq" id="WP_086331816.1">
    <property type="nucleotide sequence ID" value="NZ_NGLE02000001.1"/>
</dbReference>
<dbReference type="EMBL" id="NGLE02000001">
    <property type="protein sequence ID" value="MEI5993150.1"/>
    <property type="molecule type" value="Genomic_DNA"/>
</dbReference>
<feature type="domain" description="HD" evidence="2">
    <location>
        <begin position="73"/>
        <end position="255"/>
    </location>
</feature>
<protein>
    <submittedName>
        <fullName evidence="4">Deoxyguanosinetriphosphate triphosphohydrolase-like protein</fullName>
    </submittedName>
</protein>
<dbReference type="Gene3D" id="1.10.3410.10">
    <property type="entry name" value="putative deoxyguanosinetriphosphate triphosphohydrolase like domain"/>
    <property type="match status" value="1"/>
</dbReference>
<name>A0A242C6A8_9ENTE</name>
<dbReference type="OrthoDB" id="9803619at2"/>
<dbReference type="InterPro" id="IPR006674">
    <property type="entry name" value="HD_domain"/>
</dbReference>
<dbReference type="InterPro" id="IPR006261">
    <property type="entry name" value="dGTPase"/>
</dbReference>
<dbReference type="Gene3D" id="1.10.3550.10">
    <property type="entry name" value="eoxyguanosinetriphosphate triphosphohydrolase domain-like"/>
    <property type="match status" value="1"/>
</dbReference>
<evidence type="ECO:0000259" key="2">
    <source>
        <dbReference type="PROSITE" id="PS51831"/>
    </source>
</evidence>
<keyword evidence="5" id="KW-1185">Reference proteome</keyword>
<dbReference type="PANTHER" id="PTHR11373">
    <property type="entry name" value="DEOXYNUCLEOSIDE TRIPHOSPHATE TRIPHOSPHOHYDROLASE"/>
    <property type="match status" value="1"/>
</dbReference>
<evidence type="ECO:0000313" key="3">
    <source>
        <dbReference type="EMBL" id="MEI5993150.1"/>
    </source>
</evidence>
<dbReference type="PANTHER" id="PTHR11373:SF32">
    <property type="entry name" value="DEOXYGUANOSINETRIPHOSPHATE TRIPHOSPHOHYDROLASE"/>
    <property type="match status" value="1"/>
</dbReference>
<keyword evidence="1 4" id="KW-0378">Hydrolase</keyword>
<comment type="caution">
    <text evidence="4">The sequence shown here is derived from an EMBL/GenBank/DDBJ whole genome shotgun (WGS) entry which is preliminary data.</text>
</comment>
<accession>A0A242C6A8</accession>
<reference evidence="3 5" key="2">
    <citation type="submission" date="2018-07" db="EMBL/GenBank/DDBJ databases">
        <title>The Genome Sequence of Enterococcus sp. DIV0659b.</title>
        <authorList>
            <consortium name="The Broad Institute Genomics Platform"/>
            <consortium name="The Broad Institute Genomic Center for Infectious Diseases"/>
            <person name="Earl A."/>
            <person name="Manson A."/>
            <person name="Schwartman J."/>
            <person name="Gilmore M."/>
            <person name="Abouelleil A."/>
            <person name="Cao P."/>
            <person name="Chapman S."/>
            <person name="Cusick C."/>
            <person name="Shea T."/>
            <person name="Young S."/>
            <person name="Neafsey D."/>
            <person name="Nusbaum C."/>
            <person name="Birren B."/>
        </authorList>
    </citation>
    <scope>NUCLEOTIDE SEQUENCE [LARGE SCALE GENOMIC DNA]</scope>
    <source>
        <strain evidence="3 5">4G2_DIV0659</strain>
    </source>
</reference>
<dbReference type="PROSITE" id="PS51831">
    <property type="entry name" value="HD"/>
    <property type="match status" value="1"/>
</dbReference>